<evidence type="ECO:0008006" key="5">
    <source>
        <dbReference type="Google" id="ProtNLM"/>
    </source>
</evidence>
<gene>
    <name evidence="3" type="ORF">HMPREF1219_01430</name>
</gene>
<dbReference type="Gene3D" id="3.40.50.300">
    <property type="entry name" value="P-loop containing nucleotide triphosphate hydrolases"/>
    <property type="match status" value="1"/>
</dbReference>
<dbReference type="Proteomes" id="UP000014408">
    <property type="component" value="Unassembled WGS sequence"/>
</dbReference>
<dbReference type="HOGENOM" id="CLU_009013_0_0_11"/>
<evidence type="ECO:0000313" key="4">
    <source>
        <dbReference type="Proteomes" id="UP000014408"/>
    </source>
</evidence>
<dbReference type="CDD" id="cd00267">
    <property type="entry name" value="ABC_ATPase"/>
    <property type="match status" value="1"/>
</dbReference>
<dbReference type="eggNOG" id="COG4913">
    <property type="taxonomic scope" value="Bacteria"/>
</dbReference>
<reference evidence="3 4" key="1">
    <citation type="submission" date="2013-05" db="EMBL/GenBank/DDBJ databases">
        <title>The Genome Sequence of Corynebacterium pyruviciproducens 1773O (ATCC BAA-1742).</title>
        <authorList>
            <consortium name="The Broad Institute Genomics Platform"/>
            <person name="Earl A."/>
            <person name="Ward D."/>
            <person name="Feldgarden M."/>
            <person name="Gevers D."/>
            <person name="Tong J."/>
            <person name="Walker B."/>
            <person name="Young S."/>
            <person name="Zeng Q."/>
            <person name="Gargeya S."/>
            <person name="Fitzgerald M."/>
            <person name="Haas B."/>
            <person name="Abouelleil A."/>
            <person name="Allen A.W."/>
            <person name="Alvarado L."/>
            <person name="Arachchi H.M."/>
            <person name="Berlin A.M."/>
            <person name="Chapman S.B."/>
            <person name="Gainer-Dewar J."/>
            <person name="Goldberg J."/>
            <person name="Griggs A."/>
            <person name="Gujja S."/>
            <person name="Hansen M."/>
            <person name="Howarth C."/>
            <person name="Imamovic A."/>
            <person name="Ireland A."/>
            <person name="Larimer J."/>
            <person name="McCowan C."/>
            <person name="Murphy C."/>
            <person name="Pearson M."/>
            <person name="Poon T.W."/>
            <person name="Priest M."/>
            <person name="Roberts A."/>
            <person name="Saif S."/>
            <person name="Shea T."/>
            <person name="Sisk P."/>
            <person name="Sykes S."/>
            <person name="Wortman J."/>
            <person name="Nusbaum C."/>
            <person name="Birren B."/>
        </authorList>
    </citation>
    <scope>NUCLEOTIDE SEQUENCE [LARGE SCALE GENOMIC DNA]</scope>
    <source>
        <strain evidence="3 4">ATCC BAA-1742</strain>
    </source>
</reference>
<evidence type="ECO:0000313" key="3">
    <source>
        <dbReference type="EMBL" id="EPD69205.1"/>
    </source>
</evidence>
<comment type="caution">
    <text evidence="3">The sequence shown here is derived from an EMBL/GenBank/DDBJ whole genome shotgun (WGS) entry which is preliminary data.</text>
</comment>
<feature type="region of interest" description="Disordered" evidence="2">
    <location>
        <begin position="636"/>
        <end position="662"/>
    </location>
</feature>
<evidence type="ECO:0000256" key="2">
    <source>
        <dbReference type="SAM" id="MobiDB-lite"/>
    </source>
</evidence>
<feature type="coiled-coil region" evidence="1">
    <location>
        <begin position="419"/>
        <end position="446"/>
    </location>
</feature>
<keyword evidence="4" id="KW-1185">Reference proteome</keyword>
<dbReference type="InterPro" id="IPR027417">
    <property type="entry name" value="P-loop_NTPase"/>
</dbReference>
<dbReference type="AlphaFoldDB" id="S2Z4T7"/>
<sequence length="1117" mass="125293">MSKQPIVPGQLRLTTLQVHNWGTFSGLHTVHVAREGFLVFGPSGSGKSTLIDAVSTILGPSGRPRFNAAATESGKKSGRDLVTYCRGAWQKEHDAELDDVTRSYLRPGAIWSGVGLHFSDANGTEFTAIRIMCLSAKVATPADIKNRFLLLPGFVDLKECEPLGHDQAQEATAKKLFPECIAMNRNHAPFTAALRRQLGIADDKALELLHRTQSAKTLGDLNQLIREFMLPEPPTFGIADSAAENFVQLKTAYATVVKAREQIEALRPLRANAAKRDELLATIDALNLEFAAIPTYTAKRRLQFEQSALQESQSIFDEATSTLAQVKNRIEELGAREQGLNLAINGQQGAGIAQAKLRVKELKAELGRVQKNSAQFHAFLSDLTTVRPANNEDFINLRGQLQDEIAVLTDHKATNAKRYDEILSRLLELRKTLEQTKKELDTAQKYASSMDARLLAARRLICDITGIDEKALPFVADLIHIDPAEVRWQPAAERVMGGFARTLLVPDEYYGEVVRAVDATHLGTKLTYIHFDTVLEGYSPSRFTARTLGSKIIVEPGRFEGWIQYRLSSGFDHLCAENAEEFRRADRAVTMAGQIHDKQRHVKDDRSRIDDRSRWVLYENNEERIELLIERQKRTRTKLEAEESARNQLQEKEAREAEQMASAKRVLETESFTEIDEAGAQKNLDTAQGDLDRLVDSNKELARLESELRSVHAEKKKAEKEKEALTEKIGVARKDVKVASDQIKLLRIALEGLEPLSPEVESRVKARLLSFSHSVRRDNIDQITRDAENQINKERKQAVDRCASTETNIRDAMDRYLVRWPERQGDLVAEMVAVGDFLTELDRLERDDLPAFESNFRKKLFGDTNHHLQRLRKEITSAAKAIRTEIDKLNQSLAVVDFYPGRTLRIEVRESMTALARDFSDKLARAVDGTLENDESRAQERFEALSAVIDHIVVSDRTTANQRKMRLDTRFHVAFYGVEVDATGNRGAVYDSAEGLSGGQAQKLSSFCLAAALRFRLTGMGESASKARKSRVEVDGKVYPRYGTIILDEAFDRADADFTRTSMEVFDQFGFHMILATPEKLLQPVEDYIGGVLMVECKDRRTSTTSSLTIEEAEPLA</sequence>
<name>S2Z4T7_9CORY</name>
<dbReference type="RefSeq" id="WP_016458176.1">
    <property type="nucleotide sequence ID" value="NZ_KE150447.1"/>
</dbReference>
<feature type="compositionally biased region" description="Basic and acidic residues" evidence="2">
    <location>
        <begin position="636"/>
        <end position="658"/>
    </location>
</feature>
<keyword evidence="1" id="KW-0175">Coiled coil</keyword>
<accession>S2Z4T7</accession>
<evidence type="ECO:0000256" key="1">
    <source>
        <dbReference type="SAM" id="Coils"/>
    </source>
</evidence>
<feature type="coiled-coil region" evidence="1">
    <location>
        <begin position="316"/>
        <end position="372"/>
    </location>
</feature>
<protein>
    <recommendedName>
        <fullName evidence="5">ATP-binding protein</fullName>
    </recommendedName>
</protein>
<dbReference type="SUPFAM" id="SSF52540">
    <property type="entry name" value="P-loop containing nucleoside triphosphate hydrolases"/>
    <property type="match status" value="1"/>
</dbReference>
<dbReference type="PATRIC" id="fig|1125779.3.peg.1391"/>
<dbReference type="EMBL" id="ATBY01000014">
    <property type="protein sequence ID" value="EPD69205.1"/>
    <property type="molecule type" value="Genomic_DNA"/>
</dbReference>
<organism evidence="3 4">
    <name type="scientific">Corynebacterium pyruviciproducens ATCC BAA-1742</name>
    <dbReference type="NCBI Taxonomy" id="1125779"/>
    <lineage>
        <taxon>Bacteria</taxon>
        <taxon>Bacillati</taxon>
        <taxon>Actinomycetota</taxon>
        <taxon>Actinomycetes</taxon>
        <taxon>Mycobacteriales</taxon>
        <taxon>Corynebacteriaceae</taxon>
        <taxon>Corynebacterium</taxon>
    </lineage>
</organism>
<proteinExistence type="predicted"/>
<dbReference type="Pfam" id="PF13555">
    <property type="entry name" value="AAA_29"/>
    <property type="match status" value="1"/>
</dbReference>
<dbReference type="Pfam" id="PF13558">
    <property type="entry name" value="SbcC_Walker_B"/>
    <property type="match status" value="1"/>
</dbReference>
<dbReference type="STRING" id="1125779.HMPREF1219_01430"/>
<feature type="coiled-coil region" evidence="1">
    <location>
        <begin position="694"/>
        <end position="735"/>
    </location>
</feature>